<name>A0ABN9T067_9DINO</name>
<comment type="caution">
    <text evidence="6">The sequence shown here is derived from an EMBL/GenBank/DDBJ whole genome shotgun (WGS) entry which is preliminary data.</text>
</comment>
<dbReference type="Pfam" id="PF02825">
    <property type="entry name" value="WWE"/>
    <property type="match status" value="1"/>
</dbReference>
<dbReference type="EMBL" id="CAUYUJ010014213">
    <property type="protein sequence ID" value="CAK0838301.1"/>
    <property type="molecule type" value="Genomic_DNA"/>
</dbReference>
<evidence type="ECO:0000313" key="6">
    <source>
        <dbReference type="EMBL" id="CAK0838301.1"/>
    </source>
</evidence>
<dbReference type="PROSITE" id="PS50918">
    <property type="entry name" value="WWE"/>
    <property type="match status" value="1"/>
</dbReference>
<dbReference type="PANTHER" id="PTHR10037">
    <property type="entry name" value="VOLTAGE-GATED CATION CHANNEL CALCIUM AND SODIUM"/>
    <property type="match status" value="1"/>
</dbReference>
<protein>
    <recommendedName>
        <fullName evidence="5">WWE domain-containing protein</fullName>
    </recommendedName>
</protein>
<dbReference type="SMART" id="SM00678">
    <property type="entry name" value="WWE"/>
    <property type="match status" value="1"/>
</dbReference>
<dbReference type="InterPro" id="IPR005821">
    <property type="entry name" value="Ion_trans_dom"/>
</dbReference>
<comment type="subcellular location">
    <subcellularLocation>
        <location evidence="1">Membrane</location>
        <topology evidence="1">Multi-pass membrane protein</topology>
    </subcellularLocation>
</comment>
<dbReference type="Pfam" id="PF00520">
    <property type="entry name" value="Ion_trans"/>
    <property type="match status" value="1"/>
</dbReference>
<dbReference type="InterPro" id="IPR018123">
    <property type="entry name" value="WWE-dom_subgr"/>
</dbReference>
<organism evidence="6 7">
    <name type="scientific">Prorocentrum cordatum</name>
    <dbReference type="NCBI Taxonomy" id="2364126"/>
    <lineage>
        <taxon>Eukaryota</taxon>
        <taxon>Sar</taxon>
        <taxon>Alveolata</taxon>
        <taxon>Dinophyceae</taxon>
        <taxon>Prorocentrales</taxon>
        <taxon>Prorocentraceae</taxon>
        <taxon>Prorocentrum</taxon>
    </lineage>
</organism>
<dbReference type="SUPFAM" id="SSF81324">
    <property type="entry name" value="Voltage-gated potassium channels"/>
    <property type="match status" value="1"/>
</dbReference>
<dbReference type="InterPro" id="IPR037197">
    <property type="entry name" value="WWE_dom_sf"/>
</dbReference>
<dbReference type="InterPro" id="IPR027359">
    <property type="entry name" value="Volt_channel_dom_sf"/>
</dbReference>
<reference evidence="6" key="1">
    <citation type="submission" date="2023-10" db="EMBL/GenBank/DDBJ databases">
        <authorList>
            <person name="Chen Y."/>
            <person name="Shah S."/>
            <person name="Dougan E. K."/>
            <person name="Thang M."/>
            <person name="Chan C."/>
        </authorList>
    </citation>
    <scope>NUCLEOTIDE SEQUENCE [LARGE SCALE GENOMIC DNA]</scope>
</reference>
<evidence type="ECO:0000256" key="1">
    <source>
        <dbReference type="ARBA" id="ARBA00004141"/>
    </source>
</evidence>
<keyword evidence="2" id="KW-0812">Transmembrane</keyword>
<dbReference type="SUPFAM" id="SSF117839">
    <property type="entry name" value="WWE domain"/>
    <property type="match status" value="1"/>
</dbReference>
<dbReference type="Gene3D" id="1.20.120.350">
    <property type="entry name" value="Voltage-gated potassium channels. Chain C"/>
    <property type="match status" value="1"/>
</dbReference>
<evidence type="ECO:0000256" key="3">
    <source>
        <dbReference type="ARBA" id="ARBA00022989"/>
    </source>
</evidence>
<dbReference type="PANTHER" id="PTHR10037:SF230">
    <property type="entry name" value="CA[2+]-CHANNEL PROTEIN ALPHA[[1]] SUBUNIT T, ISOFORM F"/>
    <property type="match status" value="1"/>
</dbReference>
<dbReference type="Proteomes" id="UP001189429">
    <property type="component" value="Unassembled WGS sequence"/>
</dbReference>
<keyword evidence="3" id="KW-1133">Transmembrane helix</keyword>
<proteinExistence type="predicted"/>
<evidence type="ECO:0000256" key="4">
    <source>
        <dbReference type="ARBA" id="ARBA00023136"/>
    </source>
</evidence>
<evidence type="ECO:0000313" key="7">
    <source>
        <dbReference type="Proteomes" id="UP001189429"/>
    </source>
</evidence>
<evidence type="ECO:0000259" key="5">
    <source>
        <dbReference type="PROSITE" id="PS50918"/>
    </source>
</evidence>
<dbReference type="InterPro" id="IPR004170">
    <property type="entry name" value="WWE_dom"/>
</dbReference>
<gene>
    <name evidence="6" type="ORF">PCOR1329_LOCUS34277</name>
</gene>
<evidence type="ECO:0000256" key="2">
    <source>
        <dbReference type="ARBA" id="ARBA00022692"/>
    </source>
</evidence>
<dbReference type="Gene3D" id="3.30.720.50">
    <property type="match status" value="1"/>
</dbReference>
<feature type="domain" description="WWE" evidence="5">
    <location>
        <begin position="131"/>
        <end position="214"/>
    </location>
</feature>
<sequence>MPPPDATPPDHCGGARAEDFRAALEGAVARILEAHRCEVAELEARLHASSPEPPGDLCRQPPPPGHCPGFPPPEVYVPVQQPAVISSVFEGSAPGPNEVKPQEPKHGWVGPSNGGGGLVGSSSLVPSLAAAVTKPAASSSIIGHVGGTQWQWKHRDGWKNYDQAVSDKIEETFQRGHPKVRLKAGKKSSSPMEIFFADMVQHDASTGNTRDVRRVGPERWWMGVKRHVLSYYYAWDTGLPRTDTLENAKARKRRIEMDGVCSVFIPRDPVLSMYKSSGFSAAVVKNSLFQGFATALVALNTIWIAIDLDNNDGPRPNIGFQVVDHAFCALFSVEIAFRFAAYKKKKLCLKDAWFCFDAMTVLPSVVDNWLLPLAGALAGQERSGLFSSDLTVLRVVRLLRLTRMYRLIKSMPTMMTLLRGISTSIRPVSIAVCLLLIMIYRTSSASCSGAWLILVVSSRGSISRP</sequence>
<accession>A0ABN9T067</accession>
<keyword evidence="4" id="KW-0472">Membrane</keyword>
<keyword evidence="7" id="KW-1185">Reference proteome</keyword>
<dbReference type="InterPro" id="IPR043203">
    <property type="entry name" value="VGCC_Ca_Na"/>
</dbReference>